<feature type="chain" id="PRO_5011747245" description="DUF2059 domain-containing protein" evidence="1">
    <location>
        <begin position="19"/>
        <end position="260"/>
    </location>
</feature>
<feature type="signal peptide" evidence="1">
    <location>
        <begin position="1"/>
        <end position="18"/>
    </location>
</feature>
<name>A0A1G8TQS9_9PSED</name>
<dbReference type="EMBL" id="FNFD01000001">
    <property type="protein sequence ID" value="SDJ43858.1"/>
    <property type="molecule type" value="Genomic_DNA"/>
</dbReference>
<dbReference type="RefSeq" id="WP_084333428.1">
    <property type="nucleotide sequence ID" value="NZ_FNFD01000001.1"/>
</dbReference>
<evidence type="ECO:0000256" key="1">
    <source>
        <dbReference type="SAM" id="SignalP"/>
    </source>
</evidence>
<dbReference type="AlphaFoldDB" id="A0A1G8TQS9"/>
<proteinExistence type="predicted"/>
<gene>
    <name evidence="2" type="ORF">SAMN05216186_101443</name>
</gene>
<organism evidence="2 3">
    <name type="scientific">Pseudomonas indica</name>
    <dbReference type="NCBI Taxonomy" id="137658"/>
    <lineage>
        <taxon>Bacteria</taxon>
        <taxon>Pseudomonadati</taxon>
        <taxon>Pseudomonadota</taxon>
        <taxon>Gammaproteobacteria</taxon>
        <taxon>Pseudomonadales</taxon>
        <taxon>Pseudomonadaceae</taxon>
        <taxon>Pseudomonas</taxon>
    </lineage>
</organism>
<evidence type="ECO:0000313" key="3">
    <source>
        <dbReference type="Proteomes" id="UP000198706"/>
    </source>
</evidence>
<evidence type="ECO:0000313" key="2">
    <source>
        <dbReference type="EMBL" id="SDJ43858.1"/>
    </source>
</evidence>
<protein>
    <recommendedName>
        <fullName evidence="4">DUF2059 domain-containing protein</fullName>
    </recommendedName>
</protein>
<keyword evidence="1" id="KW-0732">Signal</keyword>
<accession>A0A1G8TQS9</accession>
<dbReference type="Proteomes" id="UP000198706">
    <property type="component" value="Unassembled WGS sequence"/>
</dbReference>
<evidence type="ECO:0008006" key="4">
    <source>
        <dbReference type="Google" id="ProtNLM"/>
    </source>
</evidence>
<keyword evidence="3" id="KW-1185">Reference proteome</keyword>
<reference evidence="2 3" key="1">
    <citation type="submission" date="2016-10" db="EMBL/GenBank/DDBJ databases">
        <authorList>
            <person name="de Groot N.N."/>
        </authorList>
    </citation>
    <scope>NUCLEOTIDE SEQUENCE [LARGE SCALE GENOMIC DNA]</scope>
    <source>
        <strain evidence="2 3">JCM 21544</strain>
    </source>
</reference>
<sequence length="260" mass="27999">MRALFLLLALLPGLPVQAAESTSAKPGASAVSPSPVAPLALARFLDLAGVRLLCEQAAPLLQNGFPAEQQARLGEAFAADTLCGDLAARLAPQVNAEQLQEAERLLDSPLARRFTEVERAVGESGAEGLAQYRAQLGDRPPRPERLALVKRLDAAARTSELAALLRYEVGKTQALLALWARNQDLDEVALAKQTASQAEKLRESSRQGVESYMLYAYRQQPSGQLAAYAELYERPEVSDLLGACVALLPEVFAARRAALR</sequence>